<dbReference type="AlphaFoldDB" id="A0A2T2WVG6"/>
<sequence length="61" mass="6717">MADIIGWILTIGGGIFYILALGFLITHHPALPVREGLPIGVLSPWPFFIGLAILTRHSLYF</sequence>
<evidence type="ECO:0000313" key="2">
    <source>
        <dbReference type="EMBL" id="PSR26234.1"/>
    </source>
</evidence>
<comment type="caution">
    <text evidence="2">The sequence shown here is derived from an EMBL/GenBank/DDBJ whole genome shotgun (WGS) entry which is preliminary data.</text>
</comment>
<protein>
    <submittedName>
        <fullName evidence="2">Uncharacterized protein</fullName>
    </submittedName>
</protein>
<evidence type="ECO:0000313" key="3">
    <source>
        <dbReference type="Proteomes" id="UP000242699"/>
    </source>
</evidence>
<keyword evidence="1" id="KW-0812">Transmembrane</keyword>
<dbReference type="Proteomes" id="UP000242699">
    <property type="component" value="Unassembled WGS sequence"/>
</dbReference>
<organism evidence="2 3">
    <name type="scientific">Sulfobacillus benefaciens</name>
    <dbReference type="NCBI Taxonomy" id="453960"/>
    <lineage>
        <taxon>Bacteria</taxon>
        <taxon>Bacillati</taxon>
        <taxon>Bacillota</taxon>
        <taxon>Clostridia</taxon>
        <taxon>Eubacteriales</taxon>
        <taxon>Clostridiales Family XVII. Incertae Sedis</taxon>
        <taxon>Sulfobacillus</taxon>
    </lineage>
</organism>
<accession>A0A2T2WVG6</accession>
<feature type="transmembrane region" description="Helical" evidence="1">
    <location>
        <begin position="37"/>
        <end position="55"/>
    </location>
</feature>
<name>A0A2T2WVG6_9FIRM</name>
<keyword evidence="1" id="KW-1133">Transmembrane helix</keyword>
<proteinExistence type="predicted"/>
<dbReference type="EMBL" id="PXYT01000039">
    <property type="protein sequence ID" value="PSR26234.1"/>
    <property type="molecule type" value="Genomic_DNA"/>
</dbReference>
<reference evidence="2 3" key="1">
    <citation type="journal article" date="2014" name="BMC Genomics">
        <title>Comparison of environmental and isolate Sulfobacillus genomes reveals diverse carbon, sulfur, nitrogen, and hydrogen metabolisms.</title>
        <authorList>
            <person name="Justice N.B."/>
            <person name="Norman A."/>
            <person name="Brown C.T."/>
            <person name="Singh A."/>
            <person name="Thomas B.C."/>
            <person name="Banfield J.F."/>
        </authorList>
    </citation>
    <scope>NUCLEOTIDE SEQUENCE [LARGE SCALE GENOMIC DNA]</scope>
    <source>
        <strain evidence="2">AMDSBA1</strain>
    </source>
</reference>
<keyword evidence="1" id="KW-0472">Membrane</keyword>
<gene>
    <name evidence="2" type="ORF">C7B43_14440</name>
</gene>
<feature type="transmembrane region" description="Helical" evidence="1">
    <location>
        <begin position="7"/>
        <end position="25"/>
    </location>
</feature>
<evidence type="ECO:0000256" key="1">
    <source>
        <dbReference type="SAM" id="Phobius"/>
    </source>
</evidence>